<evidence type="ECO:0000256" key="1">
    <source>
        <dbReference type="SAM" id="SignalP"/>
    </source>
</evidence>
<feature type="chain" id="PRO_5001929651" evidence="1">
    <location>
        <begin position="19"/>
        <end position="406"/>
    </location>
</feature>
<organism evidence="2 3">
    <name type="scientific">Sphingomonas taxi</name>
    <dbReference type="NCBI Taxonomy" id="1549858"/>
    <lineage>
        <taxon>Bacteria</taxon>
        <taxon>Pseudomonadati</taxon>
        <taxon>Pseudomonadota</taxon>
        <taxon>Alphaproteobacteria</taxon>
        <taxon>Sphingomonadales</taxon>
        <taxon>Sphingomonadaceae</taxon>
        <taxon>Sphingomonas</taxon>
    </lineage>
</organism>
<protein>
    <submittedName>
        <fullName evidence="2">Peptidase M19</fullName>
    </submittedName>
</protein>
<dbReference type="Proteomes" id="UP000033200">
    <property type="component" value="Chromosome"/>
</dbReference>
<dbReference type="PANTHER" id="PTHR10443">
    <property type="entry name" value="MICROSOMAL DIPEPTIDASE"/>
    <property type="match status" value="1"/>
</dbReference>
<feature type="signal peptide" evidence="1">
    <location>
        <begin position="1"/>
        <end position="18"/>
    </location>
</feature>
<dbReference type="HOGENOM" id="CLU_031404_5_0_5"/>
<dbReference type="Gene3D" id="1.10.287.650">
    <property type="entry name" value="L27 domain"/>
    <property type="match status" value="1"/>
</dbReference>
<name>A0A097EE04_9SPHN</name>
<dbReference type="Gene3D" id="3.20.20.140">
    <property type="entry name" value="Metal-dependent hydrolases"/>
    <property type="match status" value="1"/>
</dbReference>
<dbReference type="GO" id="GO:0070573">
    <property type="term" value="F:metallodipeptidase activity"/>
    <property type="evidence" value="ECO:0007669"/>
    <property type="project" value="InterPro"/>
</dbReference>
<dbReference type="InterPro" id="IPR008257">
    <property type="entry name" value="Pept_M19"/>
</dbReference>
<accession>A0A097EE04</accession>
<dbReference type="Pfam" id="PF01244">
    <property type="entry name" value="Peptidase_M19"/>
    <property type="match status" value="1"/>
</dbReference>
<dbReference type="CDD" id="cd01301">
    <property type="entry name" value="rDP_like"/>
    <property type="match status" value="1"/>
</dbReference>
<dbReference type="InterPro" id="IPR032466">
    <property type="entry name" value="Metal_Hydrolase"/>
</dbReference>
<evidence type="ECO:0000313" key="3">
    <source>
        <dbReference type="Proteomes" id="UP000033200"/>
    </source>
</evidence>
<dbReference type="GO" id="GO:0006508">
    <property type="term" value="P:proteolysis"/>
    <property type="evidence" value="ECO:0007669"/>
    <property type="project" value="InterPro"/>
</dbReference>
<gene>
    <name evidence="2" type="ORF">MC45_04540</name>
</gene>
<sequence length="406" mass="43555">MRAAWLAPLALFALAASAQDARQVHEAAIVLDTHFDTPANLGRPGWSIMDRHSRADTGDQVDYPRMVEGGIDGGFFAIFTAQGPRTPEGDRDARDAALVRAVQIREMVARHSDAFRLVTTSAEARAAVAAKKRFVFMSMENGYPFEGDLSLMRGFQRLGVTMMSPVHFRNDDLADSATDTPEWHGLSPKGRMFVAEANRLGILIDCSHASDDVLRQTIALSKAPIILSHSGVRAMFDHPRNVTDADLRALAAKGGVVQINAFDGYMIAQPKIPARETALAALMAKLPPRATMTEADRKAFLAERKAIDARWPVPRATFDDVMKHLLHAIAVAGIDHVGISGDFDGGGGVEGFDDITAFPKITAALLARGYSAADVAKVWGGNALRVLDAAQAAGDPAARPTIPVTA</sequence>
<dbReference type="STRING" id="1549858.MC45_04540"/>
<evidence type="ECO:0000313" key="2">
    <source>
        <dbReference type="EMBL" id="AIT05792.1"/>
    </source>
</evidence>
<dbReference type="eggNOG" id="COG2355">
    <property type="taxonomic scope" value="Bacteria"/>
</dbReference>
<dbReference type="KEGG" id="stax:MC45_04540"/>
<dbReference type="PROSITE" id="PS51365">
    <property type="entry name" value="RENAL_DIPEPTIDASE_2"/>
    <property type="match status" value="1"/>
</dbReference>
<proteinExistence type="predicted"/>
<dbReference type="EMBL" id="CP009571">
    <property type="protein sequence ID" value="AIT05792.1"/>
    <property type="molecule type" value="Genomic_DNA"/>
</dbReference>
<dbReference type="MEROPS" id="M19.012"/>
<dbReference type="SUPFAM" id="SSF51556">
    <property type="entry name" value="Metallo-dependent hydrolases"/>
    <property type="match status" value="1"/>
</dbReference>
<keyword evidence="3" id="KW-1185">Reference proteome</keyword>
<dbReference type="PANTHER" id="PTHR10443:SF12">
    <property type="entry name" value="DIPEPTIDASE"/>
    <property type="match status" value="1"/>
</dbReference>
<dbReference type="AlphaFoldDB" id="A0A097EE04"/>
<reference evidence="2 3" key="1">
    <citation type="submission" date="2014-09" db="EMBL/GenBank/DDBJ databases">
        <title>Using Illumina technology Improving SMRT sequencing Genome Assembly by RASTools.</title>
        <authorList>
            <person name="Zhou Y."/>
            <person name="Ma T."/>
            <person name="Liu T."/>
        </authorList>
    </citation>
    <scope>NUCLEOTIDE SEQUENCE [LARGE SCALE GENOMIC DNA]</scope>
    <source>
        <strain evidence="2 3">ATCC 55669</strain>
    </source>
</reference>
<dbReference type="RefSeq" id="WP_038660074.1">
    <property type="nucleotide sequence ID" value="NZ_CP009571.1"/>
</dbReference>
<keyword evidence="1" id="KW-0732">Signal</keyword>